<proteinExistence type="predicted"/>
<protein>
    <submittedName>
        <fullName evidence="1">Uncharacterized protein</fullName>
    </submittedName>
</protein>
<dbReference type="EMBL" id="CM055738">
    <property type="protein sequence ID" value="KAJ8004917.1"/>
    <property type="molecule type" value="Genomic_DNA"/>
</dbReference>
<comment type="caution">
    <text evidence="1">The sequence shown here is derived from an EMBL/GenBank/DDBJ whole genome shotgun (WGS) entry which is preliminary data.</text>
</comment>
<reference evidence="1" key="1">
    <citation type="submission" date="2021-05" db="EMBL/GenBank/DDBJ databases">
        <authorList>
            <person name="Pan Q."/>
            <person name="Jouanno E."/>
            <person name="Zahm M."/>
            <person name="Klopp C."/>
            <person name="Cabau C."/>
            <person name="Louis A."/>
            <person name="Berthelot C."/>
            <person name="Parey E."/>
            <person name="Roest Crollius H."/>
            <person name="Montfort J."/>
            <person name="Robinson-Rechavi M."/>
            <person name="Bouchez O."/>
            <person name="Lampietro C."/>
            <person name="Lopez Roques C."/>
            <person name="Donnadieu C."/>
            <person name="Postlethwait J."/>
            <person name="Bobe J."/>
            <person name="Dillon D."/>
            <person name="Chandos A."/>
            <person name="von Hippel F."/>
            <person name="Guiguen Y."/>
        </authorList>
    </citation>
    <scope>NUCLEOTIDE SEQUENCE</scope>
    <source>
        <strain evidence="1">YG-Jan2019</strain>
    </source>
</reference>
<gene>
    <name evidence="1" type="ORF">DPEC_G00141260</name>
</gene>
<name>A0ACC2GMY5_DALPE</name>
<organism evidence="1 2">
    <name type="scientific">Dallia pectoralis</name>
    <name type="common">Alaska blackfish</name>
    <dbReference type="NCBI Taxonomy" id="75939"/>
    <lineage>
        <taxon>Eukaryota</taxon>
        <taxon>Metazoa</taxon>
        <taxon>Chordata</taxon>
        <taxon>Craniata</taxon>
        <taxon>Vertebrata</taxon>
        <taxon>Euteleostomi</taxon>
        <taxon>Actinopterygii</taxon>
        <taxon>Neopterygii</taxon>
        <taxon>Teleostei</taxon>
        <taxon>Protacanthopterygii</taxon>
        <taxon>Esociformes</taxon>
        <taxon>Umbridae</taxon>
        <taxon>Dallia</taxon>
    </lineage>
</organism>
<accession>A0ACC2GMY5</accession>
<keyword evidence="2" id="KW-1185">Reference proteome</keyword>
<evidence type="ECO:0000313" key="2">
    <source>
        <dbReference type="Proteomes" id="UP001157502"/>
    </source>
</evidence>
<sequence>MTPSVCKCATIRLGFSLTSTMKPLAFLCDCGLGWGGDETPNLRKCLYRFLNRNGTKKTTLKTQTHSYVGKLRHTMSNTGVYSPTTVPEDKSKWFIVPTDLLDKCRCLIKVAQVLLSFVAFILEEVVTSCSQCSRLYFFEFVSCTAFLFTALLLILLSTNLHKKVGVDCWPALDFLYTVGIGLFFLVASIVFSSGNGGTDLEKTAVVFGFMATIAFLFDAGWFVKTRGFPFKKTNQPSSNNVNGTPPEAEKLNSDG</sequence>
<dbReference type="Proteomes" id="UP001157502">
    <property type="component" value="Chromosome 11"/>
</dbReference>
<evidence type="ECO:0000313" key="1">
    <source>
        <dbReference type="EMBL" id="KAJ8004917.1"/>
    </source>
</evidence>